<feature type="compositionally biased region" description="Polar residues" evidence="1">
    <location>
        <begin position="582"/>
        <end position="596"/>
    </location>
</feature>
<feature type="signal peptide" evidence="3">
    <location>
        <begin position="1"/>
        <end position="28"/>
    </location>
</feature>
<dbReference type="EMBL" id="LN714502">
    <property type="protein sequence ID" value="CEL78171.1"/>
    <property type="molecule type" value="Genomic_DNA"/>
</dbReference>
<accession>A0A0F7V6L9</accession>
<dbReference type="PANTHER" id="PTHR45710:SF8">
    <property type="entry name" value="RERATING FAMILY MEMBER 4"/>
    <property type="match status" value="1"/>
</dbReference>
<feature type="region of interest" description="Disordered" evidence="1">
    <location>
        <begin position="46"/>
        <end position="66"/>
    </location>
</feature>
<feature type="compositionally biased region" description="Polar residues" evidence="1">
    <location>
        <begin position="944"/>
        <end position="965"/>
    </location>
</feature>
<dbReference type="SUPFAM" id="SSF56436">
    <property type="entry name" value="C-type lectin-like"/>
    <property type="match status" value="1"/>
</dbReference>
<dbReference type="PROSITE" id="PS50041">
    <property type="entry name" value="C_TYPE_LECTIN_2"/>
    <property type="match status" value="1"/>
</dbReference>
<dbReference type="Pfam" id="PF00059">
    <property type="entry name" value="Lectin_C"/>
    <property type="match status" value="1"/>
</dbReference>
<keyword evidence="2" id="KW-0812">Transmembrane</keyword>
<feature type="domain" description="C-type lectin" evidence="4">
    <location>
        <begin position="187"/>
        <end position="274"/>
    </location>
</feature>
<dbReference type="CDD" id="cd00037">
    <property type="entry name" value="CLECT"/>
    <property type="match status" value="1"/>
</dbReference>
<dbReference type="PANTHER" id="PTHR45710">
    <property type="entry name" value="C-TYPE LECTIN DOMAIN-CONTAINING PROTEIN 180"/>
    <property type="match status" value="1"/>
</dbReference>
<dbReference type="SMART" id="SM00034">
    <property type="entry name" value="CLECT"/>
    <property type="match status" value="1"/>
</dbReference>
<keyword evidence="2" id="KW-0472">Membrane</keyword>
<feature type="region of interest" description="Disordered" evidence="1">
    <location>
        <begin position="575"/>
        <end position="596"/>
    </location>
</feature>
<keyword evidence="2" id="KW-1133">Transmembrane helix</keyword>
<keyword evidence="3" id="KW-0732">Signal</keyword>
<evidence type="ECO:0000256" key="1">
    <source>
        <dbReference type="SAM" id="MobiDB-lite"/>
    </source>
</evidence>
<name>A0A0F7V6L9_TOXGV</name>
<protein>
    <recommendedName>
        <fullName evidence="4">C-type lectin domain-containing protein</fullName>
    </recommendedName>
</protein>
<feature type="region of interest" description="Disordered" evidence="1">
    <location>
        <begin position="938"/>
        <end position="978"/>
    </location>
</feature>
<organism evidence="5">
    <name type="scientific">Toxoplasma gondii (strain ATCC 50861 / VEG)</name>
    <dbReference type="NCBI Taxonomy" id="432359"/>
    <lineage>
        <taxon>Eukaryota</taxon>
        <taxon>Sar</taxon>
        <taxon>Alveolata</taxon>
        <taxon>Apicomplexa</taxon>
        <taxon>Conoidasida</taxon>
        <taxon>Coccidia</taxon>
        <taxon>Eucoccidiorida</taxon>
        <taxon>Eimeriorina</taxon>
        <taxon>Sarcocystidae</taxon>
        <taxon>Toxoplasma</taxon>
    </lineage>
</organism>
<evidence type="ECO:0000256" key="2">
    <source>
        <dbReference type="SAM" id="Phobius"/>
    </source>
</evidence>
<feature type="compositionally biased region" description="Basic and acidic residues" evidence="1">
    <location>
        <begin position="419"/>
        <end position="432"/>
    </location>
</feature>
<dbReference type="InterPro" id="IPR050828">
    <property type="entry name" value="C-type_lectin/matrix_domain"/>
</dbReference>
<feature type="compositionally biased region" description="Acidic residues" evidence="1">
    <location>
        <begin position="887"/>
        <end position="900"/>
    </location>
</feature>
<proteinExistence type="predicted"/>
<feature type="region of interest" description="Disordered" evidence="1">
    <location>
        <begin position="846"/>
        <end position="868"/>
    </location>
</feature>
<evidence type="ECO:0000313" key="5">
    <source>
        <dbReference type="EMBL" id="CEL78171.1"/>
    </source>
</evidence>
<feature type="compositionally biased region" description="Low complexity" evidence="1">
    <location>
        <begin position="515"/>
        <end position="529"/>
    </location>
</feature>
<feature type="region of interest" description="Disordered" evidence="1">
    <location>
        <begin position="887"/>
        <end position="909"/>
    </location>
</feature>
<dbReference type="InterPro" id="IPR001304">
    <property type="entry name" value="C-type_lectin-like"/>
</dbReference>
<evidence type="ECO:0000259" key="4">
    <source>
        <dbReference type="PROSITE" id="PS50041"/>
    </source>
</evidence>
<feature type="transmembrane region" description="Helical" evidence="2">
    <location>
        <begin position="759"/>
        <end position="783"/>
    </location>
</feature>
<dbReference type="Gene3D" id="3.10.100.10">
    <property type="entry name" value="Mannose-Binding Protein A, subunit A"/>
    <property type="match status" value="1"/>
</dbReference>
<gene>
    <name evidence="5" type="ORF">BN1205_071290</name>
</gene>
<dbReference type="InterPro" id="IPR016187">
    <property type="entry name" value="CTDL_fold"/>
</dbReference>
<reference evidence="5" key="1">
    <citation type="journal article" date="2015" name="PLoS ONE">
        <title>Comprehensive Evaluation of Toxoplasma gondii VEG and Neospora caninum LIV Genomes with Tachyzoite Stage Transcriptome and Proteome Defines Novel Transcript Features.</title>
        <authorList>
            <person name="Ramaprasad A."/>
            <person name="Mourier T."/>
            <person name="Naeem R."/>
            <person name="Malas T.B."/>
            <person name="Moussa E."/>
            <person name="Panigrahi A."/>
            <person name="Vermont S.J."/>
            <person name="Otto T.D."/>
            <person name="Wastling J."/>
            <person name="Pain A."/>
        </authorList>
    </citation>
    <scope>NUCLEOTIDE SEQUENCE</scope>
    <source>
        <strain evidence="5">VEG</strain>
    </source>
</reference>
<feature type="compositionally biased region" description="Basic and acidic residues" evidence="1">
    <location>
        <begin position="464"/>
        <end position="503"/>
    </location>
</feature>
<feature type="region of interest" description="Disordered" evidence="1">
    <location>
        <begin position="408"/>
        <end position="547"/>
    </location>
</feature>
<feature type="compositionally biased region" description="Polar residues" evidence="1">
    <location>
        <begin position="46"/>
        <end position="64"/>
    </location>
</feature>
<dbReference type="AlphaFoldDB" id="A0A0F7V6L9"/>
<feature type="chain" id="PRO_5002523840" description="C-type lectin domain-containing protein" evidence="3">
    <location>
        <begin position="29"/>
        <end position="987"/>
    </location>
</feature>
<feature type="region of interest" description="Disordered" evidence="1">
    <location>
        <begin position="618"/>
        <end position="689"/>
    </location>
</feature>
<evidence type="ECO:0000256" key="3">
    <source>
        <dbReference type="SAM" id="SignalP"/>
    </source>
</evidence>
<dbReference type="InterPro" id="IPR016186">
    <property type="entry name" value="C-type_lectin-like/link_sf"/>
</dbReference>
<feature type="compositionally biased region" description="Polar residues" evidence="1">
    <location>
        <begin position="408"/>
        <end position="417"/>
    </location>
</feature>
<sequence length="987" mass="107577">MTIFHIGSFIFLALHLGCILLCGRVVSCKSVVRRCGSIWCPSKSFPHSQPSVVTTDGETTSSPERSLGMKTMKKGWQKDRELQTLQRYDRGSKFNTQMDDVGDDGFGQGDQEFVPIVDEKYANAARLVNEYVSRDKPFEETYRPCPQTNWMRVQGTTGRCFKSFDFTEFRHRQSDADDGGTLKQVGTWEEAERICMSFGAHLAALYTTAEMKFAHMVLDRRPDACWIGLRRLELHRTRRHSDTSNGWKWVSCTLPCIQEIDTSFTQRRTEPRCVFRKRLVILSPVARCFFSAQITSEGGILDDTDSLEWHRDWAPVWDSISYGKPLCGVFTRKGIAARRCYSFPGPTGSLADFRGKKGQRASPEKLLAPELSCFLCATFREMKAPEDSFAYAAENGLIEWADTKETRFSSTASSSDMVSEDRYNDSGDDRTKVERRHSKEGKKPTWGLNKQHERNSVKALKWQAETEPRNASRQTDDEGTEHGLEHKVPIDLHASPEKHEGRQEQMNQRMRGFHGSAATGYSTAASSGTEYGAAEKGQSDVTTESETKALALSREEDNDMSDAAMPANHDIIDTSGARETAGSENTQTTVTSPSSIRDNESYSAFLREFMRLHKQAKETLNRRRDSVAATDPTPEEVSASGETAGLPTDSSASSTEAVYGTGDEDPQDGVVGPPQILSGVDTKTENPATSASRLALELPQAMPSSADPPVELHNSADVTVLSRIDVSTTNVALLPAAPASTPKPSGRTKQVPANSNVKILHVVTWCAGTAIFVVGAALILIYIRCWVVPQEPPASDGGSATTAPRSSSSPSLLAFTGCPAESSLSGPVPFQTGSCCSPSKDLGIPTVKTSESNPSPYANVGSPASNGSESCSHSHTVSIVSFSGPECCDDGETNEGEQEIDTATSSTSRSAKFERIGCDTFVSAIVRGVRVAAGVSQVSRSTEDSVSGSTAVESSQLPCRSSDNSRQSHRPSPAERLERLRARIDAL</sequence>
<feature type="compositionally biased region" description="Polar residues" evidence="1">
    <location>
        <begin position="847"/>
        <end position="868"/>
    </location>
</feature>